<dbReference type="Proteomes" id="UP001154078">
    <property type="component" value="Chromosome 3"/>
</dbReference>
<proteinExistence type="predicted"/>
<dbReference type="PANTHER" id="PTHR46289">
    <property type="entry name" value="52 KDA REPRESSOR OF THE INHIBITOR OF THE PROTEIN KINASE-LIKE PROTEIN-RELATED"/>
    <property type="match status" value="1"/>
</dbReference>
<keyword evidence="3" id="KW-1185">Reference proteome</keyword>
<dbReference type="AlphaFoldDB" id="A0A9P0B0C0"/>
<evidence type="ECO:0000259" key="1">
    <source>
        <dbReference type="Pfam" id="PF14291"/>
    </source>
</evidence>
<dbReference type="OrthoDB" id="6604085at2759"/>
<accession>A0A9P0B0C0</accession>
<gene>
    <name evidence="2" type="ORF">MELIAE_LOCUS4788</name>
</gene>
<dbReference type="SUPFAM" id="SSF53098">
    <property type="entry name" value="Ribonuclease H-like"/>
    <property type="match status" value="1"/>
</dbReference>
<dbReference type="EMBL" id="OV121134">
    <property type="protein sequence ID" value="CAH0552598.1"/>
    <property type="molecule type" value="Genomic_DNA"/>
</dbReference>
<evidence type="ECO:0000313" key="2">
    <source>
        <dbReference type="EMBL" id="CAH0552598.1"/>
    </source>
</evidence>
<evidence type="ECO:0000313" key="3">
    <source>
        <dbReference type="Proteomes" id="UP001154078"/>
    </source>
</evidence>
<sequence length="579" mass="65977">MQEFMRSPKESVAFDSIIELKNKITRVFGEDPRKMLANANFSRDFIKSYENPGKEISNLISSHRKAQLLENRRRLYPIIETIILCGLQNFPIRGHRDDGKLVSESTTNEGNFRALLKFRVASGDNDLANHLQTTSSKATYISKTTQNELIDCCKEEIQESLIERVKNAKVYAIGFDETTESGHIEQLSLSLRYIYKGKIREDFITFVDDYVSIREEDIENQEKRLSGVALAHIVIDIIKKFGLTLEDCVGIATDGCSVMTSSLKGAVQEIIKICLNARYCPCFNHSLNNSLAKTSKVPQTRDCIATMKNIIRFANASPKRNKVFTNHLGESLSGLCETRWAEKHDGIIQFENHVTRMVTALEEISKWQDPKTTSDARSLIRSICYTEFIVSMISLSDVLSVTRPLSLLLQAPSIDLNQATEALKNTLNVLINFRNNAESHFSELFTKILSMAEQLKFDIDIPRLAKKQIYRENHPASSAKEYYRRTIFVSLLDHIVLDLQERLPKETLEVFDLNLLLQSKIIKNHNQEKKDNALKLVISLGERYKCFLGKSTVNLKGEYEPLFQLVTLLAKEAFQLFAV</sequence>
<dbReference type="Pfam" id="PF14291">
    <property type="entry name" value="DUF4371"/>
    <property type="match status" value="1"/>
</dbReference>
<dbReference type="PANTHER" id="PTHR46289:SF14">
    <property type="entry name" value="DUF4371 DOMAIN-CONTAINING PROTEIN"/>
    <property type="match status" value="1"/>
</dbReference>
<protein>
    <recommendedName>
        <fullName evidence="1">DUF4371 domain-containing protein</fullName>
    </recommendedName>
</protein>
<dbReference type="InterPro" id="IPR012337">
    <property type="entry name" value="RNaseH-like_sf"/>
</dbReference>
<feature type="domain" description="DUF4371" evidence="1">
    <location>
        <begin position="87"/>
        <end position="264"/>
    </location>
</feature>
<reference evidence="2" key="1">
    <citation type="submission" date="2021-12" db="EMBL/GenBank/DDBJ databases">
        <authorList>
            <person name="King R."/>
        </authorList>
    </citation>
    <scope>NUCLEOTIDE SEQUENCE</scope>
</reference>
<dbReference type="InterPro" id="IPR025398">
    <property type="entry name" value="DUF4371"/>
</dbReference>
<name>A0A9P0B0C0_BRAAE</name>
<dbReference type="InterPro" id="IPR052958">
    <property type="entry name" value="IFN-induced_PKR_regulator"/>
</dbReference>
<organism evidence="2 3">
    <name type="scientific">Brassicogethes aeneus</name>
    <name type="common">Rape pollen beetle</name>
    <name type="synonym">Meligethes aeneus</name>
    <dbReference type="NCBI Taxonomy" id="1431903"/>
    <lineage>
        <taxon>Eukaryota</taxon>
        <taxon>Metazoa</taxon>
        <taxon>Ecdysozoa</taxon>
        <taxon>Arthropoda</taxon>
        <taxon>Hexapoda</taxon>
        <taxon>Insecta</taxon>
        <taxon>Pterygota</taxon>
        <taxon>Neoptera</taxon>
        <taxon>Endopterygota</taxon>
        <taxon>Coleoptera</taxon>
        <taxon>Polyphaga</taxon>
        <taxon>Cucujiformia</taxon>
        <taxon>Nitidulidae</taxon>
        <taxon>Meligethinae</taxon>
        <taxon>Brassicogethes</taxon>
    </lineage>
</organism>